<evidence type="ECO:0000313" key="2">
    <source>
        <dbReference type="Proteomes" id="UP001243330"/>
    </source>
</evidence>
<name>A0AAD9A2F5_9PEZI</name>
<sequence>MSKQEPLYFAVEPPPPPAIIDDVNARDNSVGNIGISALLTITGPACPSAMPAEISISVSSP</sequence>
<evidence type="ECO:0000313" key="1">
    <source>
        <dbReference type="EMBL" id="KAK1839335.1"/>
    </source>
</evidence>
<reference evidence="1" key="1">
    <citation type="submission" date="2023-01" db="EMBL/GenBank/DDBJ databases">
        <title>Colletotrichum chrysophilum M932 genome sequence.</title>
        <authorList>
            <person name="Baroncelli R."/>
        </authorList>
    </citation>
    <scope>NUCLEOTIDE SEQUENCE</scope>
    <source>
        <strain evidence="1">M932</strain>
    </source>
</reference>
<dbReference type="EMBL" id="JAQOWY010000687">
    <property type="protein sequence ID" value="KAK1839335.1"/>
    <property type="molecule type" value="Genomic_DNA"/>
</dbReference>
<protein>
    <submittedName>
        <fullName evidence="1">Uncharacterized protein</fullName>
    </submittedName>
</protein>
<accession>A0AAD9A2F5</accession>
<keyword evidence="2" id="KW-1185">Reference proteome</keyword>
<dbReference type="AlphaFoldDB" id="A0AAD9A2F5"/>
<proteinExistence type="predicted"/>
<organism evidence="1 2">
    <name type="scientific">Colletotrichum chrysophilum</name>
    <dbReference type="NCBI Taxonomy" id="1836956"/>
    <lineage>
        <taxon>Eukaryota</taxon>
        <taxon>Fungi</taxon>
        <taxon>Dikarya</taxon>
        <taxon>Ascomycota</taxon>
        <taxon>Pezizomycotina</taxon>
        <taxon>Sordariomycetes</taxon>
        <taxon>Hypocreomycetidae</taxon>
        <taxon>Glomerellales</taxon>
        <taxon>Glomerellaceae</taxon>
        <taxon>Colletotrichum</taxon>
        <taxon>Colletotrichum gloeosporioides species complex</taxon>
    </lineage>
</organism>
<comment type="caution">
    <text evidence="1">The sequence shown here is derived from an EMBL/GenBank/DDBJ whole genome shotgun (WGS) entry which is preliminary data.</text>
</comment>
<dbReference type="Proteomes" id="UP001243330">
    <property type="component" value="Unassembled WGS sequence"/>
</dbReference>
<gene>
    <name evidence="1" type="ORF">CCHR01_18038</name>
</gene>